<evidence type="ECO:0000256" key="5">
    <source>
        <dbReference type="ARBA" id="ARBA00022892"/>
    </source>
</evidence>
<evidence type="ECO:0000256" key="8">
    <source>
        <dbReference type="ARBA" id="ARBA00037847"/>
    </source>
</evidence>
<evidence type="ECO:0000256" key="3">
    <source>
        <dbReference type="ARBA" id="ARBA00022692"/>
    </source>
</evidence>
<dbReference type="GO" id="GO:0005737">
    <property type="term" value="C:cytoplasm"/>
    <property type="evidence" value="ECO:0007669"/>
    <property type="project" value="GOC"/>
</dbReference>
<feature type="domain" description="GOLD" evidence="12">
    <location>
        <begin position="34"/>
        <end position="116"/>
    </location>
</feature>
<evidence type="ECO:0000256" key="4">
    <source>
        <dbReference type="ARBA" id="ARBA00022729"/>
    </source>
</evidence>
<keyword evidence="3 9" id="KW-0812">Transmembrane</keyword>
<dbReference type="KEGG" id="vpo:Kpol_206p3"/>
<gene>
    <name evidence="13" type="ORF">Kpol_206p3</name>
</gene>
<keyword evidence="7 10" id="KW-0472">Membrane</keyword>
<dbReference type="STRING" id="436907.A7TTH2"/>
<dbReference type="GO" id="GO:0006888">
    <property type="term" value="P:endoplasmic reticulum to Golgi vesicle-mediated transport"/>
    <property type="evidence" value="ECO:0007669"/>
    <property type="project" value="UniProtKB-ARBA"/>
</dbReference>
<comment type="subcellular location">
    <subcellularLocation>
        <location evidence="8">Endomembrane system</location>
        <topology evidence="8">Single-pass membrane protein</topology>
    </subcellularLocation>
    <subcellularLocation>
        <location evidence="1 9">Membrane</location>
        <topology evidence="1 9">Single-pass type I membrane protein</topology>
    </subcellularLocation>
</comment>
<name>A7TTH2_VANPO</name>
<evidence type="ECO:0000313" key="14">
    <source>
        <dbReference type="Proteomes" id="UP000000267"/>
    </source>
</evidence>
<keyword evidence="6 10" id="KW-1133">Transmembrane helix</keyword>
<keyword evidence="4 11" id="KW-0732">Signal</keyword>
<evidence type="ECO:0000256" key="9">
    <source>
        <dbReference type="RuleBase" id="RU003827"/>
    </source>
</evidence>
<dbReference type="OrthoDB" id="1929172at2759"/>
<evidence type="ECO:0000256" key="1">
    <source>
        <dbReference type="ARBA" id="ARBA00004479"/>
    </source>
</evidence>
<dbReference type="EMBL" id="DS480571">
    <property type="protein sequence ID" value="EDO14435.1"/>
    <property type="molecule type" value="Genomic_DNA"/>
</dbReference>
<dbReference type="InterPro" id="IPR015720">
    <property type="entry name" value="Emp24-like"/>
</dbReference>
<feature type="signal peptide" evidence="11">
    <location>
        <begin position="1"/>
        <end position="18"/>
    </location>
</feature>
<dbReference type="InterPro" id="IPR036598">
    <property type="entry name" value="GOLD_dom_sf"/>
</dbReference>
<dbReference type="InParanoid" id="A7TTH2"/>
<dbReference type="PANTHER" id="PTHR22811">
    <property type="entry name" value="TRANSMEMBRANE EMP24 DOMAIN-CONTAINING PROTEIN"/>
    <property type="match status" value="1"/>
</dbReference>
<dbReference type="SMART" id="SM01190">
    <property type="entry name" value="EMP24_GP25L"/>
    <property type="match status" value="1"/>
</dbReference>
<feature type="chain" id="PRO_5002715899" description="GOLD domain-containing protein" evidence="11">
    <location>
        <begin position="19"/>
        <end position="207"/>
    </location>
</feature>
<evidence type="ECO:0000256" key="2">
    <source>
        <dbReference type="ARBA" id="ARBA00007104"/>
    </source>
</evidence>
<dbReference type="GeneID" id="5542428"/>
<dbReference type="PhylomeDB" id="A7TTH2"/>
<evidence type="ECO:0000313" key="13">
    <source>
        <dbReference type="EMBL" id="EDO14435.1"/>
    </source>
</evidence>
<keyword evidence="14" id="KW-1185">Reference proteome</keyword>
<sequence length="207" mass="23573">MLSSIFFTFFLFVCHVLAGTNHVPIVISLPAHGSECLYQDLSNPDDTINVSYQVLTGGNFEIDFKITAPDQSILVSEQQKKYSDFALKSFGLGQYTFCFHNNYGSDLKKVEITLELDKEIITTDDDDDTKDAVANNAIEEIDRSLNKMTKALNYLRAREWRNMSTVESTEFRLTWLSLLVMAVMIGISVGQAFIIQFFFKSNRKNYV</sequence>
<reference evidence="13 14" key="1">
    <citation type="journal article" date="2007" name="Proc. Natl. Acad. Sci. U.S.A.">
        <title>Independent sorting-out of thousands of duplicated gene pairs in two yeast species descended from a whole-genome duplication.</title>
        <authorList>
            <person name="Scannell D.R."/>
            <person name="Frank A.C."/>
            <person name="Conant G.C."/>
            <person name="Byrne K.P."/>
            <person name="Woolfit M."/>
            <person name="Wolfe K.H."/>
        </authorList>
    </citation>
    <scope>NUCLEOTIDE SEQUENCE [LARGE SCALE GENOMIC DNA]</scope>
    <source>
        <strain evidence="14">ATCC 22028 / DSM 70294 / BCRC 21397 / CBS 2163 / NBRC 10782 / NRRL Y-8283 / UCD 57-17</strain>
    </source>
</reference>
<evidence type="ECO:0000256" key="11">
    <source>
        <dbReference type="SAM" id="SignalP"/>
    </source>
</evidence>
<dbReference type="InterPro" id="IPR009038">
    <property type="entry name" value="GOLD_dom"/>
</dbReference>
<evidence type="ECO:0000256" key="7">
    <source>
        <dbReference type="ARBA" id="ARBA00023136"/>
    </source>
</evidence>
<proteinExistence type="inferred from homology"/>
<dbReference type="OMA" id="GQDQEDW"/>
<keyword evidence="5" id="KW-0931">ER-Golgi transport</keyword>
<evidence type="ECO:0000256" key="6">
    <source>
        <dbReference type="ARBA" id="ARBA00022989"/>
    </source>
</evidence>
<dbReference type="GO" id="GO:0012505">
    <property type="term" value="C:endomembrane system"/>
    <property type="evidence" value="ECO:0007669"/>
    <property type="project" value="UniProtKB-SubCell"/>
</dbReference>
<accession>A7TTH2</accession>
<dbReference type="FunCoup" id="A7TTH2">
    <property type="interactions" value="275"/>
</dbReference>
<dbReference type="HOGENOM" id="CLU_066963_4_2_1"/>
<evidence type="ECO:0000256" key="10">
    <source>
        <dbReference type="SAM" id="Phobius"/>
    </source>
</evidence>
<comment type="similarity">
    <text evidence="2 9">Belongs to the EMP24/GP25L family.</text>
</comment>
<organism evidence="14">
    <name type="scientific">Vanderwaltozyma polyspora (strain ATCC 22028 / DSM 70294 / BCRC 21397 / CBS 2163 / NBRC 10782 / NRRL Y-8283 / UCD 57-17)</name>
    <name type="common">Kluyveromyces polysporus</name>
    <dbReference type="NCBI Taxonomy" id="436907"/>
    <lineage>
        <taxon>Eukaryota</taxon>
        <taxon>Fungi</taxon>
        <taxon>Dikarya</taxon>
        <taxon>Ascomycota</taxon>
        <taxon>Saccharomycotina</taxon>
        <taxon>Saccharomycetes</taxon>
        <taxon>Saccharomycetales</taxon>
        <taxon>Saccharomycetaceae</taxon>
        <taxon>Vanderwaltozyma</taxon>
    </lineage>
</organism>
<feature type="transmembrane region" description="Helical" evidence="10">
    <location>
        <begin position="173"/>
        <end position="199"/>
    </location>
</feature>
<dbReference type="SUPFAM" id="SSF101576">
    <property type="entry name" value="Supernatant protein factor (SPF), C-terminal domain"/>
    <property type="match status" value="1"/>
</dbReference>
<dbReference type="AlphaFoldDB" id="A7TTH2"/>
<dbReference type="GO" id="GO:0016020">
    <property type="term" value="C:membrane"/>
    <property type="evidence" value="ECO:0007669"/>
    <property type="project" value="UniProtKB-SubCell"/>
</dbReference>
<dbReference type="RefSeq" id="XP_001642293.1">
    <property type="nucleotide sequence ID" value="XM_001642243.1"/>
</dbReference>
<protein>
    <recommendedName>
        <fullName evidence="12">GOLD domain-containing protein</fullName>
    </recommendedName>
</protein>
<dbReference type="Proteomes" id="UP000000267">
    <property type="component" value="Unassembled WGS sequence"/>
</dbReference>
<dbReference type="Pfam" id="PF01105">
    <property type="entry name" value="EMP24_GP25L"/>
    <property type="match status" value="1"/>
</dbReference>
<dbReference type="PROSITE" id="PS50866">
    <property type="entry name" value="GOLD"/>
    <property type="match status" value="1"/>
</dbReference>
<keyword evidence="5" id="KW-0813">Transport</keyword>
<evidence type="ECO:0000259" key="12">
    <source>
        <dbReference type="PROSITE" id="PS50866"/>
    </source>
</evidence>
<dbReference type="eggNOG" id="KOG1693">
    <property type="taxonomic scope" value="Eukaryota"/>
</dbReference>